<sequence length="2609" mass="284939">METMEPIAVIGLDLKFPGDATDPNSFFNMLMAKGSALREIPKDRFNLDAFSHPDPERAGTVSSQSTKGYPGEGPILGAFPTPVLENGGSYTFYAIHSPRIAHFLKENIAAFDAPFFSITSAEAAGTDPQQRGLLESTYRALENAGMPLSQVTGSDAGVFVGCFTREYEAIMFKDPELNLRYSATGTGTTMLANSVTLDTACSSSLTACHLACSALRQGECSSAIVAGCNLFYNPDTVIPPTSLGFLSPEGKCFSFDHRANGYSRGEGFGVLVLKRFKDAIRDGDTIRAVIRGSSSNQDGKSPGITQPTPQAQMDLIRTAYKNAGLGLEDTRYFEAHGTGTPVGDPIEASAIGGVFSKHRSKEEPMYVGALKTNVGHLEGSAGIAGLLKAVLVLERGIIPPNINFEKPNAKIPVDEWGIKFPTDAYSWPNRGLRRSNAHVVLDDALHYMASLGLTGKHRTVEYPVQSALDGAKQAITEAFTNGHTNGVSNGLNSAHTSRLASSLPRKRIFVFSSFDEAGAERLATTYVDHLKQVKLANGEEDTYLNDLSFTLSSKRSMFPWEFNVVADNLPALTEALKSKPSPTRVAAEPKLGLVFTGQGAQWHAMGRELLSYPVFEQSLTAADKYLQGLGCSWSLIEELLKEESASAIDNPAYSQPICTALQIALVELLKHFGVKYAAVIGHSSGEISAAYATGAISCEPAWKLSYFRGILSAKLAERSDGTMLAVGLSQEDGISYIEKTLSISEKGTIVVACVNSPCNVTVSGKSSSIKLLKDALDRESIMNRQLRVENAYHSPYMEAIANAYRDSIKDIRAGEGVADVSFYSSLTGAVLSPSELQDPQYWIQNLVSPVLFSQAMTSMFSGTMLKTRKLRSTAKVSPITELLEVGPHGALRGPIREIKERSTKKIDVAYESLLTRGSPADTTALNAIGWLHCHGHSVKLGNINENAGACLLTDLPSYPFNHTQSYWNESRLSKGYRFRSTVRHELLGAPVPDWNPANAIWRNYIRISENPWVKDHRITGSTIYPAAGMLVMAIEAARQLADMNRKLKGFRIRDAKFSVALRVPLNATGIETHFWLRPCHEISGPSGHTWNEFYLSSFENDEWREHCRGYIVTEYETQASPVDAGLEEALFAKSCTDTMRSVEDASTQEVSFRQMYEHLSTVGLDFGPTFQTLGSIRHGHNHEAVATVVAPDIAGKMPRGYVQPHLVHPTTLDGILQSIILALTKGGREVTQVMVPSEIRDLWVSARPEAHFQSVRVAIQSKFLSIRQAEASILCLDNKSLQPTATVNGFQVTQVAKNEGSEEPVRGLCFYVDWKANPSYLTQETANTLTKTSESSDDVARRTKMIEDIEKLCFLYIRRYLNAHPNPEAVESGEPHHKRYVEWTKYQAKRFELGEIPHSQPAWFDQAKDDGHIAAMEERLENSSAEGKLCIAIGRALPDILAGKQDALALMFNDKLVENVYRYSAGAEIGYEKMNKYIDALAHQNPALEILEVGAGTGGATKPVLQCLTSQSNNEKATPRFSRYDFTDISIGFFEKAKEMFAETADRMNFRALNIEGDLTQQGFDKEQYDVILAANVVHATKNLEATLSNVRKMMKPGGKLILYEMTNTQLIRTGLAFGFLPGWWLSNEDFRYWGPLTSPKDWSGALKKSGFSGVDTGLFDFPDERSQLVSVLIATAPGADTTGTVPDDNLTIILEKESKLQSDIAASFQAMLKERSGLEASLISVDEIIKTDLSKSLCFLLPDVETPLLENLEEKTHKALQKLTHSAKSLLWLTQGGGPSPRNAKADLVTGFARTIRAENPMMKFVTLSLDDITSPVLAAETTWKVVNTCFKKDRVQSSENTLYEKDGVICIGRLTEAKGMNEAIAARSTTQKLVKEPLDVGRPLTLSIGVSGLLDTLQFQDDLQYDQALRAEEVEVEIKATGLNLLDTLIALGQVQGRAFGHEGAGVVSRAGNSSPSRPGDRVCGPARGTFNTFTRSSSHNWSKIPDNLSFTSAAAIPIVYGTAYHALYDVARVQKGETVLVHWGAGGVGQAAIQIASLAGATLIVTVGSLEKRDFIRDTYGIPESNILASHDLSFAQGVMRLTKGRSVDIVINSMSGQGLRSSWECIAQFGRFVEIGKLDIYNSNSLPMRPFKKNVTFAFIDVGLMADENGPVFNRVLREVLQLARAGQITEPKPLHVFSYSQIQEAFRTMQTGSHIGKFVFEPHKDDIVPIVPSSKPSYDFEANATYLITGGMGGLGRSMAKWMASRGARNLILLSRSGVDHPAAKDLLAEMDAVGVTVATPKCDVSKRALLQTTLTDCLKRMPPIKGAILGAMALKDSTYENMSIRDYHTAVAPKVYGSWNVHDLLPKDLDFFILLSSAAGVVGNFGQSNYCVGNTYQDALARFRVAQGLKATSIDLGMILSVGFTAENQDTMAHLRQSGFNAMRESEFLAMLDALCNPNRPPPNALGSQIALGLEAPETLRVKGIDEPPWMKDPLFKQLFQIRTETGRGSDTDKDAVQYGAMLSTCTTEDEAINVVTDAIVQKLCKALSTTAREIDINKPPHAYGVDSLVAVELRTWLAKEIAAEVAVFDIMGGSSLQQLAVLAAKRSSFVKIVSEDEKPIDG</sequence>
<evidence type="ECO:0000313" key="12">
    <source>
        <dbReference type="EMBL" id="KAF2229268.1"/>
    </source>
</evidence>
<dbReference type="InterPro" id="IPR049552">
    <property type="entry name" value="PKS_DH_N"/>
</dbReference>
<dbReference type="Gene3D" id="3.40.50.720">
    <property type="entry name" value="NAD(P)-binding Rossmann-like Domain"/>
    <property type="match status" value="2"/>
</dbReference>
<dbReference type="InterPro" id="IPR006162">
    <property type="entry name" value="Ppantetheine_attach_site"/>
</dbReference>
<evidence type="ECO:0000256" key="4">
    <source>
        <dbReference type="ARBA" id="ARBA00022857"/>
    </source>
</evidence>
<keyword evidence="5" id="KW-0511">Multifunctional enzyme</keyword>
<feature type="domain" description="Carrier" evidence="9">
    <location>
        <begin position="2517"/>
        <end position="2594"/>
    </location>
</feature>
<keyword evidence="3" id="KW-0808">Transferase</keyword>
<feature type="active site" description="Proton acceptor; for dehydratase activity" evidence="7">
    <location>
        <position position="1016"/>
    </location>
</feature>
<dbReference type="GO" id="GO:0031177">
    <property type="term" value="F:phosphopantetheine binding"/>
    <property type="evidence" value="ECO:0007669"/>
    <property type="project" value="InterPro"/>
</dbReference>
<dbReference type="SMART" id="SM00829">
    <property type="entry name" value="PKS_ER"/>
    <property type="match status" value="1"/>
</dbReference>
<dbReference type="Pfam" id="PF08242">
    <property type="entry name" value="Methyltransf_12"/>
    <property type="match status" value="1"/>
</dbReference>
<gene>
    <name evidence="12" type="ORF">EV356DRAFT_562172</name>
</gene>
<dbReference type="GO" id="GO:1901336">
    <property type="term" value="P:lactone biosynthetic process"/>
    <property type="evidence" value="ECO:0007669"/>
    <property type="project" value="UniProtKB-ARBA"/>
</dbReference>
<dbReference type="OrthoDB" id="329835at2759"/>
<dbReference type="SMART" id="SM00822">
    <property type="entry name" value="PKS_KR"/>
    <property type="match status" value="1"/>
</dbReference>
<feature type="region of interest" description="Disordered" evidence="8">
    <location>
        <begin position="49"/>
        <end position="68"/>
    </location>
</feature>
<feature type="region of interest" description="C-terminal hotdog fold" evidence="7">
    <location>
        <begin position="1147"/>
        <end position="1301"/>
    </location>
</feature>
<dbReference type="SUPFAM" id="SSF53335">
    <property type="entry name" value="S-adenosyl-L-methionine-dependent methyltransferases"/>
    <property type="match status" value="1"/>
</dbReference>
<reference evidence="12" key="1">
    <citation type="journal article" date="2020" name="Stud. Mycol.">
        <title>101 Dothideomycetes genomes: a test case for predicting lifestyles and emergence of pathogens.</title>
        <authorList>
            <person name="Haridas S."/>
            <person name="Albert R."/>
            <person name="Binder M."/>
            <person name="Bloem J."/>
            <person name="Labutti K."/>
            <person name="Salamov A."/>
            <person name="Andreopoulos B."/>
            <person name="Baker S."/>
            <person name="Barry K."/>
            <person name="Bills G."/>
            <person name="Bluhm B."/>
            <person name="Cannon C."/>
            <person name="Castanera R."/>
            <person name="Culley D."/>
            <person name="Daum C."/>
            <person name="Ezra D."/>
            <person name="Gonzalez J."/>
            <person name="Henrissat B."/>
            <person name="Kuo A."/>
            <person name="Liang C."/>
            <person name="Lipzen A."/>
            <person name="Lutzoni F."/>
            <person name="Magnuson J."/>
            <person name="Mondo S."/>
            <person name="Nolan M."/>
            <person name="Ohm R."/>
            <person name="Pangilinan J."/>
            <person name="Park H.-J."/>
            <person name="Ramirez L."/>
            <person name="Alfaro M."/>
            <person name="Sun H."/>
            <person name="Tritt A."/>
            <person name="Yoshinaga Y."/>
            <person name="Zwiers L.-H."/>
            <person name="Turgeon B."/>
            <person name="Goodwin S."/>
            <person name="Spatafora J."/>
            <person name="Crous P."/>
            <person name="Grigoriev I."/>
        </authorList>
    </citation>
    <scope>NUCLEOTIDE SEQUENCE</scope>
    <source>
        <strain evidence="12">Tuck. ex Michener</strain>
    </source>
</reference>
<feature type="domain" description="Ketosynthase family 3 (KS3)" evidence="10">
    <location>
        <begin position="4"/>
        <end position="443"/>
    </location>
</feature>
<keyword evidence="1" id="KW-0596">Phosphopantetheine</keyword>
<dbReference type="Pfam" id="PF23114">
    <property type="entry name" value="NAD-bd_HRPKS_sdrA"/>
    <property type="match status" value="1"/>
</dbReference>
<feature type="region of interest" description="N-terminal hotdog fold" evidence="7">
    <location>
        <begin position="984"/>
        <end position="1118"/>
    </location>
</feature>
<dbReference type="PANTHER" id="PTHR43775:SF29">
    <property type="entry name" value="ASPERFURANONE POLYKETIDE SYNTHASE AFOG-RELATED"/>
    <property type="match status" value="1"/>
</dbReference>
<dbReference type="InterPro" id="IPR036736">
    <property type="entry name" value="ACP-like_sf"/>
</dbReference>
<evidence type="ECO:0000256" key="2">
    <source>
        <dbReference type="ARBA" id="ARBA00022553"/>
    </source>
</evidence>
<dbReference type="Pfam" id="PF00698">
    <property type="entry name" value="Acyl_transf_1"/>
    <property type="match status" value="1"/>
</dbReference>
<dbReference type="Pfam" id="PF02801">
    <property type="entry name" value="Ketoacyl-synt_C"/>
    <property type="match status" value="1"/>
</dbReference>
<dbReference type="InterPro" id="IPR020807">
    <property type="entry name" value="PKS_DH"/>
</dbReference>
<organism evidence="12 13">
    <name type="scientific">Viridothelium virens</name>
    <name type="common">Speckled blister lichen</name>
    <name type="synonym">Trypethelium virens</name>
    <dbReference type="NCBI Taxonomy" id="1048519"/>
    <lineage>
        <taxon>Eukaryota</taxon>
        <taxon>Fungi</taxon>
        <taxon>Dikarya</taxon>
        <taxon>Ascomycota</taxon>
        <taxon>Pezizomycotina</taxon>
        <taxon>Dothideomycetes</taxon>
        <taxon>Dothideomycetes incertae sedis</taxon>
        <taxon>Trypetheliales</taxon>
        <taxon>Trypetheliaceae</taxon>
        <taxon>Viridothelium</taxon>
    </lineage>
</organism>
<dbReference type="CDD" id="cd02440">
    <property type="entry name" value="AdoMet_MTases"/>
    <property type="match status" value="1"/>
</dbReference>
<name>A0A6A6GUK4_VIRVR</name>
<dbReference type="SUPFAM" id="SSF51735">
    <property type="entry name" value="NAD(P)-binding Rossmann-fold domains"/>
    <property type="match status" value="2"/>
</dbReference>
<dbReference type="InterPro" id="IPR001227">
    <property type="entry name" value="Ac_transferase_dom_sf"/>
</dbReference>
<dbReference type="Pfam" id="PF00109">
    <property type="entry name" value="ketoacyl-synt"/>
    <property type="match status" value="2"/>
</dbReference>
<dbReference type="InterPro" id="IPR020843">
    <property type="entry name" value="ER"/>
</dbReference>
<dbReference type="SMART" id="SM00826">
    <property type="entry name" value="PKS_DH"/>
    <property type="match status" value="1"/>
</dbReference>
<dbReference type="GO" id="GO:0030639">
    <property type="term" value="P:polyketide biosynthetic process"/>
    <property type="evidence" value="ECO:0007669"/>
    <property type="project" value="UniProtKB-ARBA"/>
</dbReference>
<dbReference type="Gene3D" id="3.10.129.110">
    <property type="entry name" value="Polyketide synthase dehydratase"/>
    <property type="match status" value="1"/>
</dbReference>
<dbReference type="SMART" id="SM00823">
    <property type="entry name" value="PKS_PP"/>
    <property type="match status" value="1"/>
</dbReference>
<dbReference type="Gene3D" id="3.40.50.150">
    <property type="entry name" value="Vaccinia Virus protein VP39"/>
    <property type="match status" value="1"/>
</dbReference>
<dbReference type="Pfam" id="PF14765">
    <property type="entry name" value="PS-DH"/>
    <property type="match status" value="1"/>
</dbReference>
<dbReference type="Pfam" id="PF08659">
    <property type="entry name" value="KR"/>
    <property type="match status" value="1"/>
</dbReference>
<dbReference type="GO" id="GO:0016491">
    <property type="term" value="F:oxidoreductase activity"/>
    <property type="evidence" value="ECO:0007669"/>
    <property type="project" value="InterPro"/>
</dbReference>
<dbReference type="PROSITE" id="PS01162">
    <property type="entry name" value="QOR_ZETA_CRYSTAL"/>
    <property type="match status" value="1"/>
</dbReference>
<evidence type="ECO:0000313" key="13">
    <source>
        <dbReference type="Proteomes" id="UP000800092"/>
    </source>
</evidence>
<feature type="region of interest" description="Disordered" evidence="8">
    <location>
        <begin position="1949"/>
        <end position="1968"/>
    </location>
</feature>
<evidence type="ECO:0000259" key="10">
    <source>
        <dbReference type="PROSITE" id="PS52004"/>
    </source>
</evidence>
<keyword evidence="2" id="KW-0597">Phosphoprotein</keyword>
<dbReference type="InterPro" id="IPR009081">
    <property type="entry name" value="PP-bd_ACP"/>
</dbReference>
<dbReference type="InterPro" id="IPR002364">
    <property type="entry name" value="Quin_OxRdtase/zeta-crystal_CS"/>
</dbReference>
<evidence type="ECO:0000256" key="7">
    <source>
        <dbReference type="PROSITE-ProRule" id="PRU01363"/>
    </source>
</evidence>
<evidence type="ECO:0000256" key="5">
    <source>
        <dbReference type="ARBA" id="ARBA00023268"/>
    </source>
</evidence>
<dbReference type="InterPro" id="IPR016035">
    <property type="entry name" value="Acyl_Trfase/lysoPLipase"/>
</dbReference>
<dbReference type="Gene3D" id="3.40.47.10">
    <property type="match status" value="1"/>
</dbReference>
<dbReference type="Gene3D" id="3.90.180.10">
    <property type="entry name" value="Medium-chain alcohol dehydrogenases, catalytic domain"/>
    <property type="match status" value="1"/>
</dbReference>
<dbReference type="SUPFAM" id="SSF55048">
    <property type="entry name" value="Probable ACP-binding domain of malonyl-CoA ACP transacylase"/>
    <property type="match status" value="1"/>
</dbReference>
<dbReference type="GO" id="GO:0006633">
    <property type="term" value="P:fatty acid biosynthetic process"/>
    <property type="evidence" value="ECO:0007669"/>
    <property type="project" value="TreeGrafter"/>
</dbReference>
<dbReference type="SMART" id="SM00827">
    <property type="entry name" value="PKS_AT"/>
    <property type="match status" value="1"/>
</dbReference>
<dbReference type="CDD" id="cd05195">
    <property type="entry name" value="enoyl_red"/>
    <property type="match status" value="1"/>
</dbReference>
<accession>A0A6A6GUK4</accession>
<dbReference type="SMART" id="SM00825">
    <property type="entry name" value="PKS_KS"/>
    <property type="match status" value="1"/>
</dbReference>
<dbReference type="EMBL" id="ML991869">
    <property type="protein sequence ID" value="KAF2229268.1"/>
    <property type="molecule type" value="Genomic_DNA"/>
</dbReference>
<dbReference type="InterPro" id="IPR042104">
    <property type="entry name" value="PKS_dehydratase_sf"/>
</dbReference>
<dbReference type="SUPFAM" id="SSF53901">
    <property type="entry name" value="Thiolase-like"/>
    <property type="match status" value="1"/>
</dbReference>
<dbReference type="GO" id="GO:0004312">
    <property type="term" value="F:fatty acid synthase activity"/>
    <property type="evidence" value="ECO:0007669"/>
    <property type="project" value="TreeGrafter"/>
</dbReference>
<dbReference type="FunFam" id="3.40.50.720:FF:000209">
    <property type="entry name" value="Polyketide synthase Pks12"/>
    <property type="match status" value="1"/>
</dbReference>
<keyword evidence="4" id="KW-0521">NADP</keyword>
<dbReference type="InterPro" id="IPR057326">
    <property type="entry name" value="KR_dom"/>
</dbReference>
<dbReference type="InterPro" id="IPR020806">
    <property type="entry name" value="PKS_PP-bd"/>
</dbReference>
<protein>
    <submittedName>
        <fullName evidence="12">Polyketide synthase</fullName>
    </submittedName>
</protein>
<feature type="active site" description="Proton donor; for dehydratase activity" evidence="7">
    <location>
        <position position="1213"/>
    </location>
</feature>
<proteinExistence type="predicted"/>
<dbReference type="InterPro" id="IPR013154">
    <property type="entry name" value="ADH-like_N"/>
</dbReference>
<dbReference type="InterPro" id="IPR014030">
    <property type="entry name" value="Ketoacyl_synth_N"/>
</dbReference>
<dbReference type="Proteomes" id="UP000800092">
    <property type="component" value="Unassembled WGS sequence"/>
</dbReference>
<evidence type="ECO:0000259" key="11">
    <source>
        <dbReference type="PROSITE" id="PS52019"/>
    </source>
</evidence>
<dbReference type="InterPro" id="IPR020841">
    <property type="entry name" value="PKS_Beta-ketoAc_synthase_dom"/>
</dbReference>
<dbReference type="InterPro" id="IPR036291">
    <property type="entry name" value="NAD(P)-bd_dom_sf"/>
</dbReference>
<feature type="domain" description="PKS/mFAS DH" evidence="11">
    <location>
        <begin position="984"/>
        <end position="1301"/>
    </location>
</feature>
<dbReference type="PROSITE" id="PS00012">
    <property type="entry name" value="PHOSPHOPANTETHEINE"/>
    <property type="match status" value="1"/>
</dbReference>
<dbReference type="PROSITE" id="PS50075">
    <property type="entry name" value="CARRIER"/>
    <property type="match status" value="1"/>
</dbReference>
<dbReference type="SUPFAM" id="SSF52151">
    <property type="entry name" value="FabD/lysophospholipase-like"/>
    <property type="match status" value="1"/>
</dbReference>
<dbReference type="Gene3D" id="3.40.366.10">
    <property type="entry name" value="Malonyl-Coenzyme A Acyl Carrier Protein, domain 2"/>
    <property type="match status" value="1"/>
</dbReference>
<keyword evidence="13" id="KW-1185">Reference proteome</keyword>
<dbReference type="Pfam" id="PF21089">
    <property type="entry name" value="PKS_DH_N"/>
    <property type="match status" value="1"/>
</dbReference>
<dbReference type="InterPro" id="IPR014031">
    <property type="entry name" value="Ketoacyl_synth_C"/>
</dbReference>
<dbReference type="InterPro" id="IPR056501">
    <property type="entry name" value="NAD-bd_HRPKS_sdrA"/>
</dbReference>
<dbReference type="InterPro" id="IPR013217">
    <property type="entry name" value="Methyltransf_12"/>
</dbReference>
<dbReference type="PROSITE" id="PS52019">
    <property type="entry name" value="PKS_MFAS_DH"/>
    <property type="match status" value="1"/>
</dbReference>
<evidence type="ECO:0000256" key="8">
    <source>
        <dbReference type="SAM" id="MobiDB-lite"/>
    </source>
</evidence>
<dbReference type="InterPro" id="IPR011032">
    <property type="entry name" value="GroES-like_sf"/>
</dbReference>
<dbReference type="Pfam" id="PF13602">
    <property type="entry name" value="ADH_zinc_N_2"/>
    <property type="match status" value="1"/>
</dbReference>
<dbReference type="SUPFAM" id="SSF47336">
    <property type="entry name" value="ACP-like"/>
    <property type="match status" value="1"/>
</dbReference>
<evidence type="ECO:0000256" key="1">
    <source>
        <dbReference type="ARBA" id="ARBA00022450"/>
    </source>
</evidence>
<dbReference type="InterPro" id="IPR029063">
    <property type="entry name" value="SAM-dependent_MTases_sf"/>
</dbReference>
<dbReference type="Pfam" id="PF23297">
    <property type="entry name" value="ACP_SdgA_C"/>
    <property type="match status" value="1"/>
</dbReference>
<dbReference type="InterPro" id="IPR014043">
    <property type="entry name" value="Acyl_transferase_dom"/>
</dbReference>
<dbReference type="Gene3D" id="3.30.70.3290">
    <property type="match status" value="1"/>
</dbReference>
<dbReference type="InterPro" id="IPR016036">
    <property type="entry name" value="Malonyl_transacylase_ACP-bd"/>
</dbReference>
<dbReference type="InterPro" id="IPR049900">
    <property type="entry name" value="PKS_mFAS_DH"/>
</dbReference>
<evidence type="ECO:0000256" key="3">
    <source>
        <dbReference type="ARBA" id="ARBA00022679"/>
    </source>
</evidence>
<dbReference type="GO" id="GO:0008270">
    <property type="term" value="F:zinc ion binding"/>
    <property type="evidence" value="ECO:0007669"/>
    <property type="project" value="InterPro"/>
</dbReference>
<keyword evidence="6" id="KW-0012">Acyltransferase</keyword>
<dbReference type="CDD" id="cd00833">
    <property type="entry name" value="PKS"/>
    <property type="match status" value="1"/>
</dbReference>
<dbReference type="InterPro" id="IPR016039">
    <property type="entry name" value="Thiolase-like"/>
</dbReference>
<dbReference type="InterPro" id="IPR013968">
    <property type="entry name" value="PKS_KR"/>
</dbReference>
<evidence type="ECO:0000259" key="9">
    <source>
        <dbReference type="PROSITE" id="PS50075"/>
    </source>
</evidence>
<dbReference type="PROSITE" id="PS52004">
    <property type="entry name" value="KS3_2"/>
    <property type="match status" value="1"/>
</dbReference>
<dbReference type="Pfam" id="PF08240">
    <property type="entry name" value="ADH_N"/>
    <property type="match status" value="1"/>
</dbReference>
<evidence type="ECO:0000256" key="6">
    <source>
        <dbReference type="ARBA" id="ARBA00023315"/>
    </source>
</evidence>
<dbReference type="Gene3D" id="1.10.1200.10">
    <property type="entry name" value="ACP-like"/>
    <property type="match status" value="1"/>
</dbReference>
<dbReference type="SUPFAM" id="SSF50129">
    <property type="entry name" value="GroES-like"/>
    <property type="match status" value="1"/>
</dbReference>
<dbReference type="PANTHER" id="PTHR43775">
    <property type="entry name" value="FATTY ACID SYNTHASE"/>
    <property type="match status" value="1"/>
</dbReference>
<dbReference type="InterPro" id="IPR050091">
    <property type="entry name" value="PKS_NRPS_Biosynth_Enz"/>
</dbReference>
<dbReference type="InterPro" id="IPR049551">
    <property type="entry name" value="PKS_DH_C"/>
</dbReference>